<dbReference type="SUPFAM" id="SSF51735">
    <property type="entry name" value="NAD(P)-binding Rossmann-fold domains"/>
    <property type="match status" value="1"/>
</dbReference>
<reference evidence="1 2" key="1">
    <citation type="journal article" date="2019" name="Environ. Microbiol.">
        <title>Species interactions and distinct microbial communities in high Arctic permafrost affected cryosols are associated with the CH4 and CO2 gas fluxes.</title>
        <authorList>
            <person name="Altshuler I."/>
            <person name="Hamel J."/>
            <person name="Turney S."/>
            <person name="Magnuson E."/>
            <person name="Levesque R."/>
            <person name="Greer C."/>
            <person name="Whyte L.G."/>
        </authorList>
    </citation>
    <scope>NUCLEOTIDE SEQUENCE [LARGE SCALE GENOMIC DNA]</scope>
    <source>
        <strain evidence="1 2">S9.3B</strain>
    </source>
</reference>
<evidence type="ECO:0000313" key="2">
    <source>
        <dbReference type="Proteomes" id="UP000317078"/>
    </source>
</evidence>
<dbReference type="OrthoDB" id="9785826at2"/>
<comment type="caution">
    <text evidence="1">The sequence shown here is derived from an EMBL/GenBank/DDBJ whole genome shotgun (WGS) entry which is preliminary data.</text>
</comment>
<dbReference type="InterPro" id="IPR036291">
    <property type="entry name" value="NAD(P)-bd_dom_sf"/>
</dbReference>
<sequence length="222" mass="23521">MRTILIAGASRGLGRALAEEYLARGWHVVATVRDPAALRDAPPGALEVHTLDTTDWAGVDALARRLEGRRLDLLFVNAGIADDKRPIGAVEPEVFTRLMLTNALAPLRLVERLVPLVPREGTVAVMSSGLGSVAGNGSGGWEAYRMSKAALNTGLKSLAIRRAAEGRTYIAAAPGWVRTDMGGEGAALSVAQSIPRVAEMLEVRQGTGGVAFVNYDGQELPW</sequence>
<evidence type="ECO:0000313" key="1">
    <source>
        <dbReference type="EMBL" id="TPG47238.1"/>
    </source>
</evidence>
<dbReference type="PANTHER" id="PTHR45458:SF1">
    <property type="entry name" value="SHORT CHAIN DEHYDROGENASE"/>
    <property type="match status" value="1"/>
</dbReference>
<dbReference type="AlphaFoldDB" id="A0A502FCS2"/>
<keyword evidence="2" id="KW-1185">Reference proteome</keyword>
<dbReference type="PANTHER" id="PTHR45458">
    <property type="entry name" value="SHORT-CHAIN DEHYDROGENASE/REDUCTASE SDR"/>
    <property type="match status" value="1"/>
</dbReference>
<dbReference type="InterPro" id="IPR002347">
    <property type="entry name" value="SDR_fam"/>
</dbReference>
<dbReference type="Gene3D" id="3.40.50.720">
    <property type="entry name" value="NAD(P)-binding Rossmann-like Domain"/>
    <property type="match status" value="1"/>
</dbReference>
<dbReference type="Pfam" id="PF00106">
    <property type="entry name" value="adh_short"/>
    <property type="match status" value="1"/>
</dbReference>
<dbReference type="EMBL" id="RCZP01000036">
    <property type="protein sequence ID" value="TPG47238.1"/>
    <property type="molecule type" value="Genomic_DNA"/>
</dbReference>
<dbReference type="CDD" id="cd05325">
    <property type="entry name" value="carb_red_sniffer_like_SDR_c"/>
    <property type="match status" value="1"/>
</dbReference>
<dbReference type="Proteomes" id="UP000317078">
    <property type="component" value="Unassembled WGS sequence"/>
</dbReference>
<protein>
    <submittedName>
        <fullName evidence="1">SDR family NAD(P)-dependent oxidoreductase</fullName>
    </submittedName>
</protein>
<dbReference type="InterPro" id="IPR052184">
    <property type="entry name" value="SDR_enzymes"/>
</dbReference>
<accession>A0A502FCS2</accession>
<organism evidence="1 2">
    <name type="scientific">Muricoccus nepalensis</name>
    <dbReference type="NCBI Taxonomy" id="1854500"/>
    <lineage>
        <taxon>Bacteria</taxon>
        <taxon>Pseudomonadati</taxon>
        <taxon>Pseudomonadota</taxon>
        <taxon>Alphaproteobacteria</taxon>
        <taxon>Acetobacterales</taxon>
        <taxon>Roseomonadaceae</taxon>
        <taxon>Muricoccus</taxon>
    </lineage>
</organism>
<dbReference type="PRINTS" id="PR00081">
    <property type="entry name" value="GDHRDH"/>
</dbReference>
<proteinExistence type="predicted"/>
<name>A0A502FCS2_9PROT</name>
<gene>
    <name evidence="1" type="ORF">EAH89_23850</name>
</gene>
<dbReference type="RefSeq" id="WP_140886238.1">
    <property type="nucleotide sequence ID" value="NZ_RCZP01000036.1"/>
</dbReference>
<dbReference type="GO" id="GO:0016616">
    <property type="term" value="F:oxidoreductase activity, acting on the CH-OH group of donors, NAD or NADP as acceptor"/>
    <property type="evidence" value="ECO:0007669"/>
    <property type="project" value="TreeGrafter"/>
</dbReference>